<evidence type="ECO:0000313" key="8">
    <source>
        <dbReference type="EMBL" id="UZJ25501.1"/>
    </source>
</evidence>
<feature type="transmembrane region" description="Helical" evidence="7">
    <location>
        <begin position="288"/>
        <end position="308"/>
    </location>
</feature>
<dbReference type="EMBL" id="CP110615">
    <property type="protein sequence ID" value="UZJ25501.1"/>
    <property type="molecule type" value="Genomic_DNA"/>
</dbReference>
<comment type="subcellular location">
    <subcellularLocation>
        <location evidence="1">Cell membrane</location>
        <topology evidence="1">Multi-pass membrane protein</topology>
    </subcellularLocation>
</comment>
<evidence type="ECO:0000256" key="3">
    <source>
        <dbReference type="ARBA" id="ARBA00022475"/>
    </source>
</evidence>
<evidence type="ECO:0000256" key="6">
    <source>
        <dbReference type="ARBA" id="ARBA00023136"/>
    </source>
</evidence>
<proteinExistence type="inferred from homology"/>
<feature type="transmembrane region" description="Helical" evidence="7">
    <location>
        <begin position="264"/>
        <end position="282"/>
    </location>
</feature>
<dbReference type="PANTHER" id="PTHR30106:SF1">
    <property type="entry name" value="UPF0324 MEMBRANE PROTEIN FN0533"/>
    <property type="match status" value="1"/>
</dbReference>
<dbReference type="Proteomes" id="UP001164965">
    <property type="component" value="Chromosome"/>
</dbReference>
<protein>
    <submittedName>
        <fullName evidence="8">YeiH family protein</fullName>
    </submittedName>
</protein>
<keyword evidence="6 7" id="KW-0472">Membrane</keyword>
<feature type="transmembrane region" description="Helical" evidence="7">
    <location>
        <begin position="41"/>
        <end position="61"/>
    </location>
</feature>
<name>A0ABY6P1J5_9NOCA</name>
<evidence type="ECO:0000313" key="9">
    <source>
        <dbReference type="Proteomes" id="UP001164965"/>
    </source>
</evidence>
<evidence type="ECO:0000256" key="1">
    <source>
        <dbReference type="ARBA" id="ARBA00004651"/>
    </source>
</evidence>
<keyword evidence="3" id="KW-1003">Cell membrane</keyword>
<sequence length="343" mass="35040">MSRTDTGQTRSQSWRRLVPGVALALVLAALATPLGLLLPVIGAPVFAIVLGLLLGPLALRVGGRDRLEPGTGFAKGFLLQLAVVVLGSGLSLLTVARVGFSSLPVMLGTLAICLVVAWFVGRRLGIDDDLTTLIGVGTAICGASAIAAVSPVMKARSNDVAYAVSTIFLFNVAAVLAFPPLGHLLGLDQQAFGLFAGTAVNDTSSVVAAASVYGQEAANTAVVVKLTRTLMIIPIVLVLAAVVRRRDTSSPSTRSANPLRLVPWFLVGFLVAAGLNTLGVIPGAAQPALAHVGLFLITTALAAIGVSTDVPALRRTGARPLVLGLVLWLTVAASSLVIQGVTG</sequence>
<feature type="transmembrane region" description="Helical" evidence="7">
    <location>
        <begin position="102"/>
        <end position="121"/>
    </location>
</feature>
<evidence type="ECO:0000256" key="2">
    <source>
        <dbReference type="ARBA" id="ARBA00007977"/>
    </source>
</evidence>
<feature type="transmembrane region" description="Helical" evidence="7">
    <location>
        <begin position="133"/>
        <end position="154"/>
    </location>
</feature>
<comment type="similarity">
    <text evidence="2">Belongs to the UPF0324 family.</text>
</comment>
<feature type="transmembrane region" description="Helical" evidence="7">
    <location>
        <begin position="226"/>
        <end position="243"/>
    </location>
</feature>
<keyword evidence="4 7" id="KW-0812">Transmembrane</keyword>
<evidence type="ECO:0000256" key="4">
    <source>
        <dbReference type="ARBA" id="ARBA00022692"/>
    </source>
</evidence>
<organism evidence="8 9">
    <name type="scientific">Rhodococcus antarcticus</name>
    <dbReference type="NCBI Taxonomy" id="2987751"/>
    <lineage>
        <taxon>Bacteria</taxon>
        <taxon>Bacillati</taxon>
        <taxon>Actinomycetota</taxon>
        <taxon>Actinomycetes</taxon>
        <taxon>Mycobacteriales</taxon>
        <taxon>Nocardiaceae</taxon>
        <taxon>Rhodococcus</taxon>
    </lineage>
</organism>
<dbReference type="InterPro" id="IPR018383">
    <property type="entry name" value="UPF0324_pro"/>
</dbReference>
<dbReference type="Pfam" id="PF03601">
    <property type="entry name" value="Cons_hypoth698"/>
    <property type="match status" value="1"/>
</dbReference>
<keyword evidence="9" id="KW-1185">Reference proteome</keyword>
<accession>A0ABY6P1J5</accession>
<evidence type="ECO:0000256" key="5">
    <source>
        <dbReference type="ARBA" id="ARBA00022989"/>
    </source>
</evidence>
<feature type="transmembrane region" description="Helical" evidence="7">
    <location>
        <begin position="320"/>
        <end position="341"/>
    </location>
</feature>
<dbReference type="RefSeq" id="WP_265383605.1">
    <property type="nucleotide sequence ID" value="NZ_CP110615.1"/>
</dbReference>
<dbReference type="PANTHER" id="PTHR30106">
    <property type="entry name" value="INNER MEMBRANE PROTEIN YEIH-RELATED"/>
    <property type="match status" value="1"/>
</dbReference>
<keyword evidence="5 7" id="KW-1133">Transmembrane helix</keyword>
<feature type="transmembrane region" description="Helical" evidence="7">
    <location>
        <begin position="73"/>
        <end position="96"/>
    </location>
</feature>
<reference evidence="8" key="1">
    <citation type="submission" date="2022-10" db="EMBL/GenBank/DDBJ databases">
        <title>Rhodococcus sp.75.</title>
        <authorList>
            <person name="Sun M."/>
        </authorList>
    </citation>
    <scope>NUCLEOTIDE SEQUENCE</scope>
    <source>
        <strain evidence="8">75</strain>
    </source>
</reference>
<evidence type="ECO:0000256" key="7">
    <source>
        <dbReference type="SAM" id="Phobius"/>
    </source>
</evidence>
<gene>
    <name evidence="8" type="ORF">RHODO2019_03255</name>
</gene>
<feature type="transmembrane region" description="Helical" evidence="7">
    <location>
        <begin position="160"/>
        <end position="179"/>
    </location>
</feature>